<dbReference type="InterPro" id="IPR032466">
    <property type="entry name" value="Metal_Hydrolase"/>
</dbReference>
<dbReference type="PANTHER" id="PTHR43569:SF2">
    <property type="entry name" value="AMIDOHYDROLASE-RELATED DOMAIN-CONTAINING PROTEIN"/>
    <property type="match status" value="1"/>
</dbReference>
<proteinExistence type="inferred from homology"/>
<evidence type="ECO:0000259" key="2">
    <source>
        <dbReference type="Pfam" id="PF04909"/>
    </source>
</evidence>
<protein>
    <recommendedName>
        <fullName evidence="2">Amidohydrolase-related domain-containing protein</fullName>
    </recommendedName>
</protein>
<dbReference type="Gene3D" id="3.20.20.140">
    <property type="entry name" value="Metal-dependent hydrolases"/>
    <property type="match status" value="1"/>
</dbReference>
<dbReference type="EMBL" id="QGDD01000004">
    <property type="protein sequence ID" value="PWN02942.1"/>
    <property type="molecule type" value="Genomic_DNA"/>
</dbReference>
<keyword evidence="4" id="KW-1185">Reference proteome</keyword>
<reference evidence="3 4" key="1">
    <citation type="submission" date="2018-05" db="EMBL/GenBank/DDBJ databases">
        <title>Nocardioides silvaticus genome.</title>
        <authorList>
            <person name="Li C."/>
            <person name="Wang G."/>
        </authorList>
    </citation>
    <scope>NUCLEOTIDE SEQUENCE [LARGE SCALE GENOMIC DNA]</scope>
    <source>
        <strain evidence="3 4">CCTCC AB 2018079</strain>
    </source>
</reference>
<dbReference type="SUPFAM" id="SSF51556">
    <property type="entry name" value="Metallo-dependent hydrolases"/>
    <property type="match status" value="1"/>
</dbReference>
<comment type="similarity">
    <text evidence="1">Belongs to the metallo-dependent hydrolases superfamily.</text>
</comment>
<sequence>MPVVDAQIHLWTGPGAPPHHHRAPFSAEDAIDAMRHAGVDRAVNCPAVWDPASVGYAAEAVRAHPGLFVTMPWFPLNGADESDLEQALAAPRIVGLRFVLATPQESAALRAGGLEWLWTGAADRDLPVAVMVAPGDLPLLDDVVSRHPRLRVALDHLAVLPFDRLPTAAAHLDDLVALARHPNVVVKATGVPSMATDDWPFPSTHDVLRRVYDAFGADRMFWGTDITRMQCSWADCLAMFRDRLPWLRGRARELVLGDAVTSWLSLP</sequence>
<dbReference type="AlphaFoldDB" id="A0A316TKW5"/>
<evidence type="ECO:0000256" key="1">
    <source>
        <dbReference type="ARBA" id="ARBA00038310"/>
    </source>
</evidence>
<dbReference type="Pfam" id="PF04909">
    <property type="entry name" value="Amidohydro_2"/>
    <property type="match status" value="1"/>
</dbReference>
<feature type="domain" description="Amidohydrolase-related" evidence="2">
    <location>
        <begin position="4"/>
        <end position="225"/>
    </location>
</feature>
<dbReference type="GO" id="GO:0016787">
    <property type="term" value="F:hydrolase activity"/>
    <property type="evidence" value="ECO:0007669"/>
    <property type="project" value="InterPro"/>
</dbReference>
<dbReference type="Proteomes" id="UP000245507">
    <property type="component" value="Unassembled WGS sequence"/>
</dbReference>
<gene>
    <name evidence="3" type="ORF">DJ010_11190</name>
</gene>
<dbReference type="PANTHER" id="PTHR43569">
    <property type="entry name" value="AMIDOHYDROLASE"/>
    <property type="match status" value="1"/>
</dbReference>
<dbReference type="InterPro" id="IPR006680">
    <property type="entry name" value="Amidohydro-rel"/>
</dbReference>
<dbReference type="InterPro" id="IPR052350">
    <property type="entry name" value="Metallo-dep_Lactonases"/>
</dbReference>
<comment type="caution">
    <text evidence="3">The sequence shown here is derived from an EMBL/GenBank/DDBJ whole genome shotgun (WGS) entry which is preliminary data.</text>
</comment>
<organism evidence="3 4">
    <name type="scientific">Nocardioides silvaticus</name>
    <dbReference type="NCBI Taxonomy" id="2201891"/>
    <lineage>
        <taxon>Bacteria</taxon>
        <taxon>Bacillati</taxon>
        <taxon>Actinomycetota</taxon>
        <taxon>Actinomycetes</taxon>
        <taxon>Propionibacteriales</taxon>
        <taxon>Nocardioidaceae</taxon>
        <taxon>Nocardioides</taxon>
    </lineage>
</organism>
<accession>A0A316TKW5</accession>
<evidence type="ECO:0000313" key="4">
    <source>
        <dbReference type="Proteomes" id="UP000245507"/>
    </source>
</evidence>
<dbReference type="OrthoDB" id="5450317at2"/>
<name>A0A316TKW5_9ACTN</name>
<evidence type="ECO:0000313" key="3">
    <source>
        <dbReference type="EMBL" id="PWN02942.1"/>
    </source>
</evidence>
<dbReference type="RefSeq" id="WP_109693744.1">
    <property type="nucleotide sequence ID" value="NZ_QGDD01000004.1"/>
</dbReference>